<dbReference type="InParanoid" id="F7GKN3"/>
<proteinExistence type="inferred from homology"/>
<feature type="region of interest" description="Disordered" evidence="12">
    <location>
        <begin position="227"/>
        <end position="255"/>
    </location>
</feature>
<dbReference type="GO" id="GO:0005634">
    <property type="term" value="C:nucleus"/>
    <property type="evidence" value="ECO:0000318"/>
    <property type="project" value="GO_Central"/>
</dbReference>
<evidence type="ECO:0000256" key="1">
    <source>
        <dbReference type="ARBA" id="ARBA00004123"/>
    </source>
</evidence>
<evidence type="ECO:0000256" key="11">
    <source>
        <dbReference type="ARBA" id="ARBA00031318"/>
    </source>
</evidence>
<keyword evidence="14" id="KW-1185">Reference proteome</keyword>
<dbReference type="Proteomes" id="UP000002280">
    <property type="component" value="Chromosome 3"/>
</dbReference>
<reference evidence="13" key="3">
    <citation type="submission" date="2025-09" db="UniProtKB">
        <authorList>
            <consortium name="Ensembl"/>
        </authorList>
    </citation>
    <scope>IDENTIFICATION</scope>
</reference>
<dbReference type="AlphaFoldDB" id="F7GKN3"/>
<evidence type="ECO:0000313" key="14">
    <source>
        <dbReference type="Proteomes" id="UP000002280"/>
    </source>
</evidence>
<sequence>MKASVELTINGIQALQLQHKGRGGYRVKSSTSFVDETLFGTPLGTRPALPEFDPPWAEKAWPGKTVGNNCISPRTPRKKNKYRLIGHKSSYCDETLFGTQGKGGSPRKVPWIKLEEIPRLEPLFWTPPSVPWDSCSPRPKETPLRAIHPMVSSMPKNRSKSDIWHRPLERLDSLGPLQKGYSQSLTHLNGSSTRHPLTTNTPHQGRQREAWVQSAVVTFRSPLVTPTPRARSISFSEPGTHQKYLAAPKPKPPWK</sequence>
<dbReference type="PANTHER" id="PTHR34917:SF1">
    <property type="entry name" value="RBPJ-INTERACTING AND TUBULIN-ASSOCIATED PROTEIN 1"/>
    <property type="match status" value="1"/>
</dbReference>
<dbReference type="GO" id="GO:0051168">
    <property type="term" value="P:nuclear export"/>
    <property type="evidence" value="ECO:0000318"/>
    <property type="project" value="GO_Central"/>
</dbReference>
<dbReference type="Bgee" id="ENSMODG00000003419">
    <property type="expression patterns" value="Expressed in spermatid and 20 other cell types or tissues"/>
</dbReference>
<comment type="function">
    <text evidence="10">Tubulin-binding protein that acts as a negative regulator of Notch signaling pathway. Shuttles between the cytoplasm and the nucleus and mediates the nuclear export of RBPJ/RBPSUH, thereby preventing the interaction between RBPJ/RBPSUH and NICD product of Notch proteins (Notch intracellular domain), leading to down-regulate Notch-mediated transcription. May play a role in neurogenesis.</text>
</comment>
<comment type="similarity">
    <text evidence="3">Belongs to the RITA family.</text>
</comment>
<comment type="subunit">
    <text evidence="4">Interacts with RBPJ/RBPSUH.</text>
</comment>
<dbReference type="OMA" id="WEGPWMA"/>
<reference evidence="13 14" key="1">
    <citation type="journal article" date="2007" name="Nature">
        <title>Genome of the marsupial Monodelphis domestica reveals innovation in non-coding sequences.</title>
        <authorList>
            <person name="Mikkelsen T.S."/>
            <person name="Wakefield M.J."/>
            <person name="Aken B."/>
            <person name="Amemiya C.T."/>
            <person name="Chang J.L."/>
            <person name="Duke S."/>
            <person name="Garber M."/>
            <person name="Gentles A.J."/>
            <person name="Goodstadt L."/>
            <person name="Heger A."/>
            <person name="Jurka J."/>
            <person name="Kamal M."/>
            <person name="Mauceli E."/>
            <person name="Searle S.M."/>
            <person name="Sharpe T."/>
            <person name="Baker M.L."/>
            <person name="Batzer M.A."/>
            <person name="Benos P.V."/>
            <person name="Belov K."/>
            <person name="Clamp M."/>
            <person name="Cook A."/>
            <person name="Cuff J."/>
            <person name="Das R."/>
            <person name="Davidow L."/>
            <person name="Deakin J.E."/>
            <person name="Fazzari M.J."/>
            <person name="Glass J.L."/>
            <person name="Grabherr M."/>
            <person name="Greally J.M."/>
            <person name="Gu W."/>
            <person name="Hore T.A."/>
            <person name="Huttley G.A."/>
            <person name="Kleber M."/>
            <person name="Jirtle R.L."/>
            <person name="Koina E."/>
            <person name="Lee J.T."/>
            <person name="Mahony S."/>
            <person name="Marra M.A."/>
            <person name="Miller R.D."/>
            <person name="Nicholls R.D."/>
            <person name="Oda M."/>
            <person name="Papenfuss A.T."/>
            <person name="Parra Z.E."/>
            <person name="Pollock D.D."/>
            <person name="Ray D.A."/>
            <person name="Schein J.E."/>
            <person name="Speed T.P."/>
            <person name="Thompson K."/>
            <person name="VandeBerg J.L."/>
            <person name="Wade C.M."/>
            <person name="Walker J.A."/>
            <person name="Waters P.D."/>
            <person name="Webber C."/>
            <person name="Weidman J.R."/>
            <person name="Xie X."/>
            <person name="Zody M.C."/>
            <person name="Baldwin J."/>
            <person name="Abdouelleil A."/>
            <person name="Abdulkadir J."/>
            <person name="Abebe A."/>
            <person name="Abera B."/>
            <person name="Abreu J."/>
            <person name="Acer S.C."/>
            <person name="Aftuck L."/>
            <person name="Alexander A."/>
            <person name="An P."/>
            <person name="Anderson E."/>
            <person name="Anderson S."/>
            <person name="Arachi H."/>
            <person name="Azer M."/>
            <person name="Bachantsang P."/>
            <person name="Barry A."/>
            <person name="Bayul T."/>
            <person name="Berlin A."/>
            <person name="Bessette D."/>
            <person name="Bloom T."/>
            <person name="Bloom T."/>
            <person name="Boguslavskiy L."/>
            <person name="Bonnet C."/>
            <person name="Boukhgalter B."/>
            <person name="Bourzgui I."/>
            <person name="Brown A."/>
            <person name="Cahill P."/>
            <person name="Channer S."/>
            <person name="Cheshatsang Y."/>
            <person name="Chuda L."/>
            <person name="Citroen M."/>
            <person name="Collymore A."/>
            <person name="Cooke P."/>
            <person name="Costello M."/>
            <person name="D'Aco K."/>
            <person name="Daza R."/>
            <person name="De Haan G."/>
            <person name="DeGray S."/>
            <person name="DeMaso C."/>
            <person name="Dhargay N."/>
            <person name="Dooley K."/>
            <person name="Dooley E."/>
            <person name="Doricent M."/>
            <person name="Dorje P."/>
            <person name="Dorjee K."/>
            <person name="Dupes A."/>
            <person name="Elong R."/>
            <person name="Falk J."/>
            <person name="Farina A."/>
            <person name="Faro S."/>
            <person name="Ferguson D."/>
            <person name="Fisher S."/>
            <person name="Foley C.D."/>
            <person name="Franke A."/>
            <person name="Friedrich D."/>
            <person name="Gadbois L."/>
            <person name="Gearin G."/>
            <person name="Gearin C.R."/>
            <person name="Giannoukos G."/>
            <person name="Goode T."/>
            <person name="Graham J."/>
            <person name="Grandbois E."/>
            <person name="Grewal S."/>
            <person name="Gyaltsen K."/>
            <person name="Hafez N."/>
            <person name="Hagos B."/>
            <person name="Hall J."/>
            <person name="Henson C."/>
            <person name="Hollinger A."/>
            <person name="Honan T."/>
            <person name="Huard M.D."/>
            <person name="Hughes L."/>
            <person name="Hurhula B."/>
            <person name="Husby M.E."/>
            <person name="Kamat A."/>
            <person name="Kanga B."/>
            <person name="Kashin S."/>
            <person name="Khazanovich D."/>
            <person name="Kisner P."/>
            <person name="Lance K."/>
            <person name="Lara M."/>
            <person name="Lee W."/>
            <person name="Lennon N."/>
            <person name="Letendre F."/>
            <person name="LeVine R."/>
            <person name="Lipovsky A."/>
            <person name="Liu X."/>
            <person name="Liu J."/>
            <person name="Liu S."/>
            <person name="Lokyitsang T."/>
            <person name="Lokyitsang Y."/>
            <person name="Lubonja R."/>
            <person name="Lui A."/>
            <person name="MacDonald P."/>
            <person name="Magnisalis V."/>
            <person name="Maru K."/>
            <person name="Matthews C."/>
            <person name="McCusker W."/>
            <person name="McDonough S."/>
            <person name="Mehta T."/>
            <person name="Meldrim J."/>
            <person name="Meneus L."/>
            <person name="Mihai O."/>
            <person name="Mihalev A."/>
            <person name="Mihova T."/>
            <person name="Mittelman R."/>
            <person name="Mlenga V."/>
            <person name="Montmayeur A."/>
            <person name="Mulrain L."/>
            <person name="Navidi A."/>
            <person name="Naylor J."/>
            <person name="Negash T."/>
            <person name="Nguyen T."/>
            <person name="Nguyen N."/>
            <person name="Nicol R."/>
            <person name="Norbu C."/>
            <person name="Norbu N."/>
            <person name="Novod N."/>
            <person name="O'Neill B."/>
            <person name="Osman S."/>
            <person name="Markiewicz E."/>
            <person name="Oyono O.L."/>
            <person name="Patti C."/>
            <person name="Phunkhang P."/>
            <person name="Pierre F."/>
            <person name="Priest M."/>
            <person name="Raghuraman S."/>
            <person name="Rege F."/>
            <person name="Reyes R."/>
            <person name="Rise C."/>
            <person name="Rogov P."/>
            <person name="Ross K."/>
            <person name="Ryan E."/>
            <person name="Settipalli S."/>
            <person name="Shea T."/>
            <person name="Sherpa N."/>
            <person name="Shi L."/>
            <person name="Shih D."/>
            <person name="Sparrow T."/>
            <person name="Spaulding J."/>
            <person name="Stalker J."/>
            <person name="Stange-Thomann N."/>
            <person name="Stavropoulos S."/>
            <person name="Stone C."/>
            <person name="Strader C."/>
            <person name="Tesfaye S."/>
            <person name="Thomson T."/>
            <person name="Thoulutsang Y."/>
            <person name="Thoulutsang D."/>
            <person name="Topham K."/>
            <person name="Topping I."/>
            <person name="Tsamla T."/>
            <person name="Vassiliev H."/>
            <person name="Vo A."/>
            <person name="Wangchuk T."/>
            <person name="Wangdi T."/>
            <person name="Weiand M."/>
            <person name="Wilkinson J."/>
            <person name="Wilson A."/>
            <person name="Yadav S."/>
            <person name="Young G."/>
            <person name="Yu Q."/>
            <person name="Zembek L."/>
            <person name="Zhong D."/>
            <person name="Zimmer A."/>
            <person name="Zwirko Z."/>
            <person name="Jaffe D.B."/>
            <person name="Alvarez P."/>
            <person name="Brockman W."/>
            <person name="Butler J."/>
            <person name="Chin C."/>
            <person name="Gnerre S."/>
            <person name="MacCallum I."/>
            <person name="Graves J.A."/>
            <person name="Ponting C.P."/>
            <person name="Breen M."/>
            <person name="Samollow P.B."/>
            <person name="Lander E.S."/>
            <person name="Lindblad-Toh K."/>
        </authorList>
    </citation>
    <scope>NUCLEOTIDE SEQUENCE [LARGE SCALE GENOMIC DNA]</scope>
</reference>
<evidence type="ECO:0000256" key="5">
    <source>
        <dbReference type="ARBA" id="ARBA00014447"/>
    </source>
</evidence>
<dbReference type="Pfam" id="PF17066">
    <property type="entry name" value="RITA"/>
    <property type="match status" value="1"/>
</dbReference>
<accession>F7GKN3</accession>
<dbReference type="GO" id="GO:0007219">
    <property type="term" value="P:Notch signaling pathway"/>
    <property type="evidence" value="ECO:0007669"/>
    <property type="project" value="UniProtKB-KW"/>
</dbReference>
<evidence type="ECO:0000256" key="10">
    <source>
        <dbReference type="ARBA" id="ARBA00024957"/>
    </source>
</evidence>
<evidence type="ECO:0000313" key="13">
    <source>
        <dbReference type="Ensembl" id="ENSMODP00000004182.3"/>
    </source>
</evidence>
<feature type="compositionally biased region" description="Polar residues" evidence="12">
    <location>
        <begin position="186"/>
        <end position="204"/>
    </location>
</feature>
<dbReference type="GO" id="GO:0007399">
    <property type="term" value="P:nervous system development"/>
    <property type="evidence" value="ECO:0007669"/>
    <property type="project" value="UniProtKB-KW"/>
</dbReference>
<evidence type="ECO:0000256" key="3">
    <source>
        <dbReference type="ARBA" id="ARBA00010906"/>
    </source>
</evidence>
<evidence type="ECO:0000256" key="9">
    <source>
        <dbReference type="ARBA" id="ARBA00023242"/>
    </source>
</evidence>
<keyword evidence="6" id="KW-0963">Cytoplasm</keyword>
<keyword evidence="7" id="KW-0524">Neurogenesis</keyword>
<keyword evidence="8" id="KW-0914">Notch signaling pathway</keyword>
<evidence type="ECO:0000256" key="4">
    <source>
        <dbReference type="ARBA" id="ARBA00011667"/>
    </source>
</evidence>
<organism evidence="13 14">
    <name type="scientific">Monodelphis domestica</name>
    <name type="common">Gray short-tailed opossum</name>
    <dbReference type="NCBI Taxonomy" id="13616"/>
    <lineage>
        <taxon>Eukaryota</taxon>
        <taxon>Metazoa</taxon>
        <taxon>Chordata</taxon>
        <taxon>Craniata</taxon>
        <taxon>Vertebrata</taxon>
        <taxon>Euteleostomi</taxon>
        <taxon>Mammalia</taxon>
        <taxon>Metatheria</taxon>
        <taxon>Didelphimorphia</taxon>
        <taxon>Didelphidae</taxon>
        <taxon>Monodelphis</taxon>
    </lineage>
</organism>
<protein>
    <recommendedName>
        <fullName evidence="5">RBPJ-interacting and tubulin-associated protein 1</fullName>
    </recommendedName>
    <alternativeName>
        <fullName evidence="11">RBPJ-interacting and tubulin-associated protein</fullName>
    </alternativeName>
</protein>
<name>F7GKN3_MONDO</name>
<keyword evidence="9" id="KW-0539">Nucleus</keyword>
<dbReference type="eggNOG" id="ENOG502S61Y">
    <property type="taxonomic scope" value="Eukaryota"/>
</dbReference>
<feature type="region of interest" description="Disordered" evidence="12">
    <location>
        <begin position="186"/>
        <end position="207"/>
    </location>
</feature>
<dbReference type="HOGENOM" id="CLU_062251_0_0_1"/>
<dbReference type="GO" id="GO:0045746">
    <property type="term" value="P:negative regulation of Notch signaling pathway"/>
    <property type="evidence" value="ECO:0000318"/>
    <property type="project" value="GO_Central"/>
</dbReference>
<evidence type="ECO:0000256" key="7">
    <source>
        <dbReference type="ARBA" id="ARBA00022902"/>
    </source>
</evidence>
<reference evidence="13" key="2">
    <citation type="submission" date="2025-08" db="UniProtKB">
        <authorList>
            <consortium name="Ensembl"/>
        </authorList>
    </citation>
    <scope>IDENTIFICATION</scope>
</reference>
<dbReference type="GO" id="GO:0015631">
    <property type="term" value="F:tubulin binding"/>
    <property type="evidence" value="ECO:0000318"/>
    <property type="project" value="GO_Central"/>
</dbReference>
<dbReference type="GeneTree" id="ENSGT00390000013005"/>
<comment type="subcellular location">
    <subcellularLocation>
        <location evidence="2">Cytoplasm</location>
    </subcellularLocation>
    <subcellularLocation>
        <location evidence="1">Nucleus</location>
    </subcellularLocation>
</comment>
<evidence type="ECO:0000256" key="6">
    <source>
        <dbReference type="ARBA" id="ARBA00022490"/>
    </source>
</evidence>
<dbReference type="Ensembl" id="ENSMODT00000004270.3">
    <property type="protein sequence ID" value="ENSMODP00000004182.3"/>
    <property type="gene ID" value="ENSMODG00000003419.3"/>
</dbReference>
<evidence type="ECO:0000256" key="2">
    <source>
        <dbReference type="ARBA" id="ARBA00004496"/>
    </source>
</evidence>
<dbReference type="GO" id="GO:0005737">
    <property type="term" value="C:cytoplasm"/>
    <property type="evidence" value="ECO:0000318"/>
    <property type="project" value="GO_Central"/>
</dbReference>
<evidence type="ECO:0000256" key="12">
    <source>
        <dbReference type="SAM" id="MobiDB-lite"/>
    </source>
</evidence>
<evidence type="ECO:0000256" key="8">
    <source>
        <dbReference type="ARBA" id="ARBA00022976"/>
    </source>
</evidence>
<dbReference type="InterPro" id="IPR031418">
    <property type="entry name" value="RITA1"/>
</dbReference>
<dbReference type="STRING" id="13616.ENSMODP00000004182"/>
<dbReference type="PANTHER" id="PTHR34917">
    <property type="entry name" value="RBPJ-INTERACTING AND TUBULIN-ASSOCIATED PROTEIN 1"/>
    <property type="match status" value="1"/>
</dbReference>
<dbReference type="FunCoup" id="F7GKN3">
    <property type="interactions" value="501"/>
</dbReference>